<sequence>MSLKFHPTVLHCFASMLMTKEKISPKHESSSTDPAIILLFCGKSGISIAITDGKTHHLRNALRRVSDSDGENFHRGLKLNSWFPSTSSCLVESGDRVYDRARSLFLYHTSSWLSSHWIAGGGTQITRVASEQWTSLSTDRAYYDSKSLWCVLSFSCPPMPRATLPRELCDIVIDYLHPESAVLCVCALVCRDWVPASRYHLFEWISLSKNEAAAAARLDALLANPHATFARSVRNLTFHDALSPIQIRHSRSGGEPTVHTQTLLSIVPRIAQFTQVHTLSLTDLPFQIFSAFANVRTLYLIGVTAGPTLLRLATLLPRMTQLTLKRVAAIPYRAPPSGSVGDTPKSQQQIHSLHRITVRGSSIAFLGWLALLAPSARVVDLDDFYPSEMSYLVHFLRSLKTPPLESLELGLSYGVDVREFAWEELAEVLGRETRLTVSIDVDPDDRGGEEDSDDDEEGEVLLLQAQFSEVHERGMLEVRFRRA</sequence>
<keyword evidence="3" id="KW-1185">Reference proteome</keyword>
<organism evidence="2 3">
    <name type="scientific">Favolaschia claudopus</name>
    <dbReference type="NCBI Taxonomy" id="2862362"/>
    <lineage>
        <taxon>Eukaryota</taxon>
        <taxon>Fungi</taxon>
        <taxon>Dikarya</taxon>
        <taxon>Basidiomycota</taxon>
        <taxon>Agaricomycotina</taxon>
        <taxon>Agaricomycetes</taxon>
        <taxon>Agaricomycetidae</taxon>
        <taxon>Agaricales</taxon>
        <taxon>Marasmiineae</taxon>
        <taxon>Mycenaceae</taxon>
        <taxon>Favolaschia</taxon>
    </lineage>
</organism>
<dbReference type="AlphaFoldDB" id="A0AAW0A8M6"/>
<dbReference type="EMBL" id="JAWWNJ010000079">
    <property type="protein sequence ID" value="KAK7002421.1"/>
    <property type="molecule type" value="Genomic_DNA"/>
</dbReference>
<feature type="region of interest" description="Disordered" evidence="1">
    <location>
        <begin position="439"/>
        <end position="458"/>
    </location>
</feature>
<comment type="caution">
    <text evidence="2">The sequence shown here is derived from an EMBL/GenBank/DDBJ whole genome shotgun (WGS) entry which is preliminary data.</text>
</comment>
<gene>
    <name evidence="2" type="ORF">R3P38DRAFT_3042906</name>
</gene>
<accession>A0AAW0A8M6</accession>
<dbReference type="Proteomes" id="UP001362999">
    <property type="component" value="Unassembled WGS sequence"/>
</dbReference>
<evidence type="ECO:0000256" key="1">
    <source>
        <dbReference type="SAM" id="MobiDB-lite"/>
    </source>
</evidence>
<protein>
    <recommendedName>
        <fullName evidence="4">F-box domain-containing protein</fullName>
    </recommendedName>
</protein>
<evidence type="ECO:0000313" key="2">
    <source>
        <dbReference type="EMBL" id="KAK7002421.1"/>
    </source>
</evidence>
<evidence type="ECO:0000313" key="3">
    <source>
        <dbReference type="Proteomes" id="UP001362999"/>
    </source>
</evidence>
<reference evidence="2 3" key="1">
    <citation type="journal article" date="2024" name="J Genomics">
        <title>Draft genome sequencing and assembly of Favolaschia claudopus CIRM-BRFM 2984 isolated from oak limbs.</title>
        <authorList>
            <person name="Navarro D."/>
            <person name="Drula E."/>
            <person name="Chaduli D."/>
            <person name="Cazenave R."/>
            <person name="Ahrendt S."/>
            <person name="Wang J."/>
            <person name="Lipzen A."/>
            <person name="Daum C."/>
            <person name="Barry K."/>
            <person name="Grigoriev I.V."/>
            <person name="Favel A."/>
            <person name="Rosso M.N."/>
            <person name="Martin F."/>
        </authorList>
    </citation>
    <scope>NUCLEOTIDE SEQUENCE [LARGE SCALE GENOMIC DNA]</scope>
    <source>
        <strain evidence="2 3">CIRM-BRFM 2984</strain>
    </source>
</reference>
<evidence type="ECO:0008006" key="4">
    <source>
        <dbReference type="Google" id="ProtNLM"/>
    </source>
</evidence>
<feature type="compositionally biased region" description="Acidic residues" evidence="1">
    <location>
        <begin position="441"/>
        <end position="458"/>
    </location>
</feature>
<name>A0AAW0A8M6_9AGAR</name>
<proteinExistence type="predicted"/>